<dbReference type="InterPro" id="IPR053470">
    <property type="entry name" value="RNA-guided_DNA_endonuclease"/>
</dbReference>
<dbReference type="Pfam" id="PF12323">
    <property type="entry name" value="HTH_OrfB_IS605"/>
    <property type="match status" value="1"/>
</dbReference>
<keyword evidence="3" id="KW-0479">Metal-binding</keyword>
<keyword evidence="2" id="KW-0815">Transposition</keyword>
<proteinExistence type="inferred from homology"/>
<dbReference type="NCBIfam" id="NF038280">
    <property type="entry name" value="IS607_TnpB"/>
    <property type="match status" value="1"/>
</dbReference>
<dbReference type="OrthoDB" id="6230307at2"/>
<name>A0A839RH66_9ACTN</name>
<keyword evidence="11" id="KW-1185">Reference proteome</keyword>
<keyword evidence="6" id="KW-0233">DNA recombination</keyword>
<dbReference type="GO" id="GO:0006310">
    <property type="term" value="P:DNA recombination"/>
    <property type="evidence" value="ECO:0007669"/>
    <property type="project" value="UniProtKB-KW"/>
</dbReference>
<sequence>MAEKFEVPGGWVLQAYQYALDPTDAQAVALESHAGGARFAWNTMLRAVKANLSQREAEKSYGITDADLTPSMVWSFQSLRNDFNKRKHQVAVREDGTPWWAENSKEAYANACKNLAEALKNWSDSRKGTRKGPRAGFPSFKSKRSARAFAFTTGTIRVEPDRHHVTLPRLGTLRVHESARKLARRLEHRTARILKATVRFERGRWLVSFTCVVERAASRPEHVKRLAPVVGVDVGVKDLIVAATPDGREVLRVQAPKEFTHASRKLRALQRKAARQQGPWDAVTETRREPSNAWQRTQQAIADQHVRVANLRRDRLHKLTTLLAQSFDVIGTETLAVKNMMAAGGARKKGLNRSIADAGLGEFSRQLDYKTTWYSSALVKADRWYPSSKTCSGCGSVKAKLSLSDRLHVCDNEDCGLNITGIDRDLNAAINLARYARAEQSACFDNGGADRKTTAPAALVAMKPESSDGSASPKTEAA</sequence>
<dbReference type="RefSeq" id="WP_064439722.1">
    <property type="nucleotide sequence ID" value="NZ_BDDI01000005.1"/>
</dbReference>
<evidence type="ECO:0000256" key="3">
    <source>
        <dbReference type="ARBA" id="ARBA00022723"/>
    </source>
</evidence>
<evidence type="ECO:0000256" key="1">
    <source>
        <dbReference type="ARBA" id="ARBA00008761"/>
    </source>
</evidence>
<feature type="domain" description="Transposase putative helix-turn-helix" evidence="9">
    <location>
        <begin position="13"/>
        <end position="55"/>
    </location>
</feature>
<dbReference type="InterPro" id="IPR010095">
    <property type="entry name" value="Cas12f1-like_TNB"/>
</dbReference>
<dbReference type="NCBIfam" id="NF040570">
    <property type="entry name" value="guided_TnpB"/>
    <property type="match status" value="1"/>
</dbReference>
<feature type="domain" description="Probable transposase IS891/IS1136/IS1341" evidence="7">
    <location>
        <begin position="221"/>
        <end position="341"/>
    </location>
</feature>
<protein>
    <submittedName>
        <fullName evidence="10">Putative transposase</fullName>
    </submittedName>
</protein>
<dbReference type="GO" id="GO:0003677">
    <property type="term" value="F:DNA binding"/>
    <property type="evidence" value="ECO:0007669"/>
    <property type="project" value="UniProtKB-KW"/>
</dbReference>
<dbReference type="GO" id="GO:0032196">
    <property type="term" value="P:transposition"/>
    <property type="evidence" value="ECO:0007669"/>
    <property type="project" value="UniProtKB-KW"/>
</dbReference>
<dbReference type="InterPro" id="IPR021027">
    <property type="entry name" value="Transposase_put_HTH"/>
</dbReference>
<dbReference type="GO" id="GO:0046872">
    <property type="term" value="F:metal ion binding"/>
    <property type="evidence" value="ECO:0007669"/>
    <property type="project" value="UniProtKB-KW"/>
</dbReference>
<evidence type="ECO:0000259" key="8">
    <source>
        <dbReference type="Pfam" id="PF07282"/>
    </source>
</evidence>
<evidence type="ECO:0000313" key="11">
    <source>
        <dbReference type="Proteomes" id="UP000567922"/>
    </source>
</evidence>
<dbReference type="Pfam" id="PF01385">
    <property type="entry name" value="OrfB_IS605"/>
    <property type="match status" value="1"/>
</dbReference>
<evidence type="ECO:0000256" key="6">
    <source>
        <dbReference type="ARBA" id="ARBA00023172"/>
    </source>
</evidence>
<dbReference type="InterPro" id="IPR001959">
    <property type="entry name" value="Transposase"/>
</dbReference>
<comment type="similarity">
    <text evidence="1">In the C-terminal section; belongs to the transposase 35 family.</text>
</comment>
<reference evidence="10 11" key="1">
    <citation type="submission" date="2020-08" db="EMBL/GenBank/DDBJ databases">
        <title>Sequencing the genomes of 1000 actinobacteria strains.</title>
        <authorList>
            <person name="Klenk H.-P."/>
        </authorList>
    </citation>
    <scope>NUCLEOTIDE SEQUENCE [LARGE SCALE GENOMIC DNA]</scope>
    <source>
        <strain evidence="10 11">DSM 45258</strain>
    </source>
</reference>
<dbReference type="AlphaFoldDB" id="A0A839RH66"/>
<evidence type="ECO:0000259" key="9">
    <source>
        <dbReference type="Pfam" id="PF12323"/>
    </source>
</evidence>
<feature type="domain" description="Cas12f1-like TNB" evidence="8">
    <location>
        <begin position="361"/>
        <end position="432"/>
    </location>
</feature>
<keyword evidence="4" id="KW-0862">Zinc</keyword>
<dbReference type="Proteomes" id="UP000567922">
    <property type="component" value="Unassembled WGS sequence"/>
</dbReference>
<organism evidence="10 11">
    <name type="scientific">Hoyosella altamirensis</name>
    <dbReference type="NCBI Taxonomy" id="616997"/>
    <lineage>
        <taxon>Bacteria</taxon>
        <taxon>Bacillati</taxon>
        <taxon>Actinomycetota</taxon>
        <taxon>Actinomycetes</taxon>
        <taxon>Mycobacteriales</taxon>
        <taxon>Hoyosellaceae</taxon>
        <taxon>Hoyosella</taxon>
    </lineage>
</organism>
<keyword evidence="5" id="KW-0238">DNA-binding</keyword>
<evidence type="ECO:0000256" key="5">
    <source>
        <dbReference type="ARBA" id="ARBA00023125"/>
    </source>
</evidence>
<evidence type="ECO:0000259" key="7">
    <source>
        <dbReference type="Pfam" id="PF01385"/>
    </source>
</evidence>
<dbReference type="EMBL" id="JACHWS010000001">
    <property type="protein sequence ID" value="MBB3036072.1"/>
    <property type="molecule type" value="Genomic_DNA"/>
</dbReference>
<evidence type="ECO:0000256" key="4">
    <source>
        <dbReference type="ARBA" id="ARBA00022833"/>
    </source>
</evidence>
<evidence type="ECO:0000256" key="2">
    <source>
        <dbReference type="ARBA" id="ARBA00022578"/>
    </source>
</evidence>
<dbReference type="Pfam" id="PF07282">
    <property type="entry name" value="Cas12f1-like_TNB"/>
    <property type="match status" value="1"/>
</dbReference>
<comment type="caution">
    <text evidence="10">The sequence shown here is derived from an EMBL/GenBank/DDBJ whole genome shotgun (WGS) entry which is preliminary data.</text>
</comment>
<evidence type="ECO:0000313" key="10">
    <source>
        <dbReference type="EMBL" id="MBB3036072.1"/>
    </source>
</evidence>
<gene>
    <name evidence="10" type="ORF">FHU29_000506</name>
</gene>
<accession>A0A839RH66</accession>